<sequence length="178" mass="19824">MKERELCAQSVALFSSSLWGPLIIYHTPQGTTATGSFPWDRYRLFQFPTSSNMGQSQSGDQPSPSKKPPRDHRLPETSPLYASGGALRTKAWLCRGLPYDIEPHQWTPLTRPRDKREQVAGTCHFARERKSWSGACCCLVCLPLISVKRAPLTCSLQSRQLLPLFSEKAATAAMVNMG</sequence>
<proteinExistence type="predicted"/>
<evidence type="ECO:0000313" key="3">
    <source>
        <dbReference type="Proteomes" id="UP000770661"/>
    </source>
</evidence>
<protein>
    <submittedName>
        <fullName evidence="2">Uncharacterized protein</fullName>
    </submittedName>
</protein>
<dbReference type="EMBL" id="JACEEZ010003985">
    <property type="protein sequence ID" value="KAG0726790.1"/>
    <property type="molecule type" value="Genomic_DNA"/>
</dbReference>
<dbReference type="AlphaFoldDB" id="A0A8J4YET4"/>
<evidence type="ECO:0000313" key="2">
    <source>
        <dbReference type="EMBL" id="KAG0726790.1"/>
    </source>
</evidence>
<dbReference type="Proteomes" id="UP000770661">
    <property type="component" value="Unassembled WGS sequence"/>
</dbReference>
<feature type="region of interest" description="Disordered" evidence="1">
    <location>
        <begin position="51"/>
        <end position="81"/>
    </location>
</feature>
<reference evidence="2" key="1">
    <citation type="submission" date="2020-07" db="EMBL/GenBank/DDBJ databases">
        <title>The High-quality genome of the commercially important snow crab, Chionoecetes opilio.</title>
        <authorList>
            <person name="Jeong J.-H."/>
            <person name="Ryu S."/>
        </authorList>
    </citation>
    <scope>NUCLEOTIDE SEQUENCE</scope>
    <source>
        <strain evidence="2">MADBK_172401_WGS</strain>
        <tissue evidence="2">Digestive gland</tissue>
    </source>
</reference>
<comment type="caution">
    <text evidence="2">The sequence shown here is derived from an EMBL/GenBank/DDBJ whole genome shotgun (WGS) entry which is preliminary data.</text>
</comment>
<name>A0A8J4YET4_CHIOP</name>
<evidence type="ECO:0000256" key="1">
    <source>
        <dbReference type="SAM" id="MobiDB-lite"/>
    </source>
</evidence>
<accession>A0A8J4YET4</accession>
<keyword evidence="3" id="KW-1185">Reference proteome</keyword>
<organism evidence="2 3">
    <name type="scientific">Chionoecetes opilio</name>
    <name type="common">Atlantic snow crab</name>
    <name type="synonym">Cancer opilio</name>
    <dbReference type="NCBI Taxonomy" id="41210"/>
    <lineage>
        <taxon>Eukaryota</taxon>
        <taxon>Metazoa</taxon>
        <taxon>Ecdysozoa</taxon>
        <taxon>Arthropoda</taxon>
        <taxon>Crustacea</taxon>
        <taxon>Multicrustacea</taxon>
        <taxon>Malacostraca</taxon>
        <taxon>Eumalacostraca</taxon>
        <taxon>Eucarida</taxon>
        <taxon>Decapoda</taxon>
        <taxon>Pleocyemata</taxon>
        <taxon>Brachyura</taxon>
        <taxon>Eubrachyura</taxon>
        <taxon>Majoidea</taxon>
        <taxon>Majidae</taxon>
        <taxon>Chionoecetes</taxon>
    </lineage>
</organism>
<gene>
    <name evidence="2" type="ORF">GWK47_035867</name>
</gene>
<feature type="compositionally biased region" description="Low complexity" evidence="1">
    <location>
        <begin position="54"/>
        <end position="64"/>
    </location>
</feature>